<accession>A0A9W8JCY0</accession>
<dbReference type="PANTHER" id="PTHR13622:SF8">
    <property type="entry name" value="THIAMIN PYROPHOSPHOKINASE 1"/>
    <property type="match status" value="1"/>
</dbReference>
<dbReference type="OrthoDB" id="10261522at2759"/>
<dbReference type="Gene3D" id="3.30.750.160">
    <property type="match status" value="1"/>
</dbReference>
<evidence type="ECO:0000313" key="2">
    <source>
        <dbReference type="EMBL" id="KAJ2928473.1"/>
    </source>
</evidence>
<protein>
    <recommendedName>
        <fullName evidence="1">DUF4743 domain-containing protein</fullName>
    </recommendedName>
</protein>
<dbReference type="InterPro" id="IPR031804">
    <property type="entry name" value="DUF4743"/>
</dbReference>
<name>A0A9W8JCY0_9AGAR</name>
<keyword evidence="3" id="KW-1185">Reference proteome</keyword>
<evidence type="ECO:0000259" key="1">
    <source>
        <dbReference type="Pfam" id="PF15916"/>
    </source>
</evidence>
<dbReference type="PANTHER" id="PTHR13622">
    <property type="entry name" value="THIAMIN PYROPHOSPHOKINASE"/>
    <property type="match status" value="1"/>
</dbReference>
<gene>
    <name evidence="2" type="ORF">H1R20_g8625</name>
</gene>
<dbReference type="GO" id="GO:0044715">
    <property type="term" value="F:8-oxo-dGDP phosphatase activity"/>
    <property type="evidence" value="ECO:0007669"/>
    <property type="project" value="TreeGrafter"/>
</dbReference>
<dbReference type="Pfam" id="PF15916">
    <property type="entry name" value="DUF4743"/>
    <property type="match status" value="1"/>
</dbReference>
<proteinExistence type="predicted"/>
<organism evidence="2 3">
    <name type="scientific">Candolleomyces eurysporus</name>
    <dbReference type="NCBI Taxonomy" id="2828524"/>
    <lineage>
        <taxon>Eukaryota</taxon>
        <taxon>Fungi</taxon>
        <taxon>Dikarya</taxon>
        <taxon>Basidiomycota</taxon>
        <taxon>Agaricomycotina</taxon>
        <taxon>Agaricomycetes</taxon>
        <taxon>Agaricomycetidae</taxon>
        <taxon>Agaricales</taxon>
        <taxon>Agaricineae</taxon>
        <taxon>Psathyrellaceae</taxon>
        <taxon>Candolleomyces</taxon>
    </lineage>
</organism>
<dbReference type="AlphaFoldDB" id="A0A9W8JCY0"/>
<dbReference type="SUPFAM" id="SSF55811">
    <property type="entry name" value="Nudix"/>
    <property type="match status" value="1"/>
</dbReference>
<comment type="caution">
    <text evidence="2">The sequence shown here is derived from an EMBL/GenBank/DDBJ whole genome shotgun (WGS) entry which is preliminary data.</text>
</comment>
<dbReference type="Gene3D" id="3.90.79.10">
    <property type="entry name" value="Nucleoside Triphosphate Pyrophosphohydrolase"/>
    <property type="match status" value="1"/>
</dbReference>
<dbReference type="CDD" id="cd03676">
    <property type="entry name" value="NUDIX_Tnr3_like"/>
    <property type="match status" value="1"/>
</dbReference>
<sequence length="284" mass="32177">MPPSLSNLSFLQIVDLCDNVDLRRDSPDVLYDAKYPEQEQLVPFVLTDALDSPILGLLRPATVQQLVLENERNREANAPEIWNIRLNKEEHRALSNGRSIGPCISFKDWVDSPAKRTAAIKEICERWRDTGLFSDVCGPKKWRNEMYPIYADPFGVHDHPDQVTAGAPLNYVFEMERSACALFGVITYGVHMTIYEEDIDERGRKTVRVWVPTRALTKPTWPGYLDNTVAGGIPSGMSPFESLVKECMEEASLPDEAVRDRIMATGAISYFFRSPKGWLQPEIE</sequence>
<evidence type="ECO:0000313" key="3">
    <source>
        <dbReference type="Proteomes" id="UP001140091"/>
    </source>
</evidence>
<feature type="domain" description="DUF4743" evidence="1">
    <location>
        <begin position="103"/>
        <end position="185"/>
    </location>
</feature>
<dbReference type="InterPro" id="IPR015797">
    <property type="entry name" value="NUDIX_hydrolase-like_dom_sf"/>
</dbReference>
<dbReference type="Proteomes" id="UP001140091">
    <property type="component" value="Unassembled WGS sequence"/>
</dbReference>
<reference evidence="2" key="1">
    <citation type="submission" date="2022-06" db="EMBL/GenBank/DDBJ databases">
        <title>Genome Sequence of Candolleomyces eurysporus.</title>
        <authorList>
            <person name="Buettner E."/>
        </authorList>
    </citation>
    <scope>NUCLEOTIDE SEQUENCE</scope>
    <source>
        <strain evidence="2">VTCC 930004</strain>
    </source>
</reference>
<feature type="non-terminal residue" evidence="2">
    <location>
        <position position="1"/>
    </location>
</feature>
<dbReference type="EMBL" id="JANBPK010000925">
    <property type="protein sequence ID" value="KAJ2928473.1"/>
    <property type="molecule type" value="Genomic_DNA"/>
</dbReference>